<dbReference type="InterPro" id="IPR051928">
    <property type="entry name" value="NorD/CobT"/>
</dbReference>
<dbReference type="STRING" id="1465756.BIV18_09935"/>
<comment type="caution">
    <text evidence="2">The sequence shown here is derived from an EMBL/GenBank/DDBJ whole genome shotgun (WGS) entry which is preliminary data.</text>
</comment>
<keyword evidence="3" id="KW-1185">Reference proteome</keyword>
<feature type="region of interest" description="Disordered" evidence="1">
    <location>
        <begin position="286"/>
        <end position="483"/>
    </location>
</feature>
<feature type="compositionally biased region" description="Basic and acidic residues" evidence="1">
    <location>
        <begin position="420"/>
        <end position="432"/>
    </location>
</feature>
<dbReference type="EMBL" id="MJIH01000008">
    <property type="protein sequence ID" value="OLR61663.1"/>
    <property type="molecule type" value="Genomic_DNA"/>
</dbReference>
<gene>
    <name evidence="2" type="ORF">BIV18_09935</name>
</gene>
<evidence type="ECO:0000256" key="1">
    <source>
        <dbReference type="SAM" id="MobiDB-lite"/>
    </source>
</evidence>
<dbReference type="AlphaFoldDB" id="A0A1U7LX94"/>
<feature type="compositionally biased region" description="Polar residues" evidence="1">
    <location>
        <begin position="435"/>
        <end position="444"/>
    </location>
</feature>
<proteinExistence type="predicted"/>
<feature type="compositionally biased region" description="Low complexity" evidence="1">
    <location>
        <begin position="355"/>
        <end position="365"/>
    </location>
</feature>
<reference evidence="2 3" key="1">
    <citation type="journal article" date="2016" name="Appl. Environ. Microbiol.">
        <title>Function and Phylogeny of Bacterial Butyryl Coenzyme A:Acetate Transferases and Their Diversity in the Proximal Colon of Swine.</title>
        <authorList>
            <person name="Trachsel J."/>
            <person name="Bayles D.O."/>
            <person name="Looft T."/>
            <person name="Levine U.Y."/>
            <person name="Allen H.K."/>
        </authorList>
    </citation>
    <scope>NUCLEOTIDE SEQUENCE [LARGE SCALE GENOMIC DNA]</scope>
    <source>
        <strain evidence="2 3">35-6-1</strain>
    </source>
</reference>
<evidence type="ECO:0000313" key="2">
    <source>
        <dbReference type="EMBL" id="OLR61663.1"/>
    </source>
</evidence>
<dbReference type="Proteomes" id="UP000187166">
    <property type="component" value="Unassembled WGS sequence"/>
</dbReference>
<protein>
    <recommendedName>
        <fullName evidence="4">VWA domain-containing protein</fullName>
    </recommendedName>
</protein>
<name>A0A1U7LX94_9FIRM</name>
<dbReference type="PANTHER" id="PTHR41248">
    <property type="entry name" value="NORD PROTEIN"/>
    <property type="match status" value="1"/>
</dbReference>
<sequence length="847" mass="96965">MKTYDEYQSIQDFLESLYDTEDESTDKLYDNKLLMDALRGQINLFFRDLDLQEPMKVQINPFGQSYTNGEKITIGLPHELEKYKLSVRYAFLEAILAHETQHVKSSDFKCFGDMDEIIELFKEELVRQGKNPDNYDTEVAKSFYHYILNVIEDGRIEYILSQDYEGIKNKLKVLNLAFYVNNFQDSEFENRLGFVLSNLWIYSKLRLFSKEAEDYPSDWLYFIEEIAPHIDKAIYSKDFKVCRQASIDIYNTLLTIFVEDVIKNHDERQLDKQMLRMLRDLLDKSKDESHECHAANNTIQINSEDESEEDKSNENKKDNKEQEQNKESLRKLAEQIRKQMEKNEESKEESDKESGSNQDSNSNNQEDSEEKAKSSSTSNEGSEEGEESNQQADSQGQDSEENSDENKTRGENQESENQDSDDKAQEKSKEAKGQGSKNGTESSSNQANNEDEGENANQENEQAKQSQQGSKSNSGVGSGSVSNMLSDIAKDLDKEEETVNTLNKLEAQRVDNLERDSFITKREKESISEYYGTDIKLENDNIKNFITPSLPDSNLLGACNRFKSDMERVFKANESYSRVDNLEYGMLDTDEIYRVGMGSRNVFYEEDSFETRSFAINILCDFSGSMCTYVNSEGSRFKHALKALTLLEYGLKDFVPLQIAGFTNDTSYSSDDVSQKLNIIKKFNDKSSGKKTFSSSANRYFAPDDTNADFIALDIARRQLLRRSEQDKIMFIISDGLPYNIVGKNSPSHKSEGSNDFSVADMETAIAKVKQMSTDIVKKGIVLIPILILSNEYNDQGQLLAHIQRENESSTEKYMEMYNHDGIKPIICKADNLAHKMSKEISKIVNL</sequence>
<dbReference type="PANTHER" id="PTHR41248:SF1">
    <property type="entry name" value="NORD PROTEIN"/>
    <property type="match status" value="1"/>
</dbReference>
<dbReference type="SUPFAM" id="SSF53300">
    <property type="entry name" value="vWA-like"/>
    <property type="match status" value="1"/>
</dbReference>
<feature type="compositionally biased region" description="Basic and acidic residues" evidence="1">
    <location>
        <begin position="310"/>
        <end position="354"/>
    </location>
</feature>
<dbReference type="InterPro" id="IPR036465">
    <property type="entry name" value="vWFA_dom_sf"/>
</dbReference>
<organism evidence="2 3">
    <name type="scientific">Peptoniphilus porci</name>
    <dbReference type="NCBI Taxonomy" id="2652280"/>
    <lineage>
        <taxon>Bacteria</taxon>
        <taxon>Bacillati</taxon>
        <taxon>Bacillota</taxon>
        <taxon>Tissierellia</taxon>
        <taxon>Tissierellales</taxon>
        <taxon>Peptoniphilaceae</taxon>
        <taxon>Peptoniphilus</taxon>
    </lineage>
</organism>
<feature type="compositionally biased region" description="Low complexity" evidence="1">
    <location>
        <begin position="455"/>
        <end position="483"/>
    </location>
</feature>
<evidence type="ECO:0000313" key="3">
    <source>
        <dbReference type="Proteomes" id="UP000187166"/>
    </source>
</evidence>
<evidence type="ECO:0008006" key="4">
    <source>
        <dbReference type="Google" id="ProtNLM"/>
    </source>
</evidence>
<accession>A0A1U7LX94</accession>